<organism evidence="1 2">
    <name type="scientific">Pelagomonas calceolata</name>
    <dbReference type="NCBI Taxonomy" id="35677"/>
    <lineage>
        <taxon>Eukaryota</taxon>
        <taxon>Sar</taxon>
        <taxon>Stramenopiles</taxon>
        <taxon>Ochrophyta</taxon>
        <taxon>Pelagophyceae</taxon>
        <taxon>Pelagomonadales</taxon>
        <taxon>Pelagomonadaceae</taxon>
        <taxon>Pelagomonas</taxon>
    </lineage>
</organism>
<sequence length="177" mass="19088">GGRRGGRRGDAVLGELLEAVDVVGDGRRRVVIVGLDRGFGRGGRGVVIVVVDGRGRVLVHAGLGRDALVAVIHVGRAALGHERAVGLEDLALHEDLQGLLEQHRDSHGPVHEIAPRHQSKELQDLRPADLLELDAPFVAHPLAHAPCKHLEVPRVLDDAARAVRAHVRREDLALARR</sequence>
<keyword evidence="2" id="KW-1185">Reference proteome</keyword>
<comment type="caution">
    <text evidence="1">The sequence shown here is derived from an EMBL/GenBank/DDBJ whole genome shotgun (WGS) entry which is preliminary data.</text>
</comment>
<accession>A0A8J2SHT4</accession>
<protein>
    <submittedName>
        <fullName evidence="1">Uncharacterized protein</fullName>
    </submittedName>
</protein>
<gene>
    <name evidence="1" type="ORF">PECAL_4P00580</name>
</gene>
<feature type="non-terminal residue" evidence="1">
    <location>
        <position position="1"/>
    </location>
</feature>
<evidence type="ECO:0000313" key="2">
    <source>
        <dbReference type="Proteomes" id="UP000789595"/>
    </source>
</evidence>
<dbReference type="AlphaFoldDB" id="A0A8J2SHT4"/>
<dbReference type="EMBL" id="CAKKNE010000004">
    <property type="protein sequence ID" value="CAH0372898.1"/>
    <property type="molecule type" value="Genomic_DNA"/>
</dbReference>
<proteinExistence type="predicted"/>
<dbReference type="Proteomes" id="UP000789595">
    <property type="component" value="Unassembled WGS sequence"/>
</dbReference>
<evidence type="ECO:0000313" key="1">
    <source>
        <dbReference type="EMBL" id="CAH0372898.1"/>
    </source>
</evidence>
<name>A0A8J2SHT4_9STRA</name>
<reference evidence="1" key="1">
    <citation type="submission" date="2021-11" db="EMBL/GenBank/DDBJ databases">
        <authorList>
            <consortium name="Genoscope - CEA"/>
            <person name="William W."/>
        </authorList>
    </citation>
    <scope>NUCLEOTIDE SEQUENCE</scope>
</reference>